<dbReference type="EMBL" id="JACOQL010000002">
    <property type="protein sequence ID" value="MBC9246724.1"/>
    <property type="molecule type" value="Genomic_DNA"/>
</dbReference>
<dbReference type="InterPro" id="IPR009363">
    <property type="entry name" value="Phage_Mu_Gp16"/>
</dbReference>
<dbReference type="RefSeq" id="WP_187793181.1">
    <property type="nucleotide sequence ID" value="NZ_JACOQL010000002.1"/>
</dbReference>
<organism evidence="1 2">
    <name type="scientific">Paracoccus amoyensis</name>
    <dbReference type="NCBI Taxonomy" id="2760093"/>
    <lineage>
        <taxon>Bacteria</taxon>
        <taxon>Pseudomonadati</taxon>
        <taxon>Pseudomonadota</taxon>
        <taxon>Alphaproteobacteria</taxon>
        <taxon>Rhodobacterales</taxon>
        <taxon>Paracoccaceae</taxon>
        <taxon>Paracoccus</taxon>
    </lineage>
</organism>
<proteinExistence type="predicted"/>
<dbReference type="Pfam" id="PF06252">
    <property type="entry name" value="GemA"/>
    <property type="match status" value="1"/>
</dbReference>
<gene>
    <name evidence="1" type="ORF">H4P12_08365</name>
</gene>
<sequence length="144" mass="16129">MNHIAIINIAKSQLGLDEDDYRAMLVRVTGVASLRVMSEPQKLQVIEEMKRLGFRVQSRGKRLPVSVKPYVRLIHALWKSCHRAGAIENGSREALRAFCKRFIAHGEETVAVDPDMLSYDQATPIIEALKKIEARAKTKGKSGC</sequence>
<protein>
    <submittedName>
        <fullName evidence="1">Regulatory protein GemA</fullName>
    </submittedName>
</protein>
<dbReference type="AlphaFoldDB" id="A0A926GG46"/>
<evidence type="ECO:0000313" key="1">
    <source>
        <dbReference type="EMBL" id="MBC9246724.1"/>
    </source>
</evidence>
<name>A0A926GG46_9RHOB</name>
<reference evidence="1" key="1">
    <citation type="submission" date="2020-08" db="EMBL/GenBank/DDBJ databases">
        <title>Paracoccus amoyensis sp. nov., isolated from the surface seawater at coast of Xiamen, Fujian.</title>
        <authorList>
            <person name="Lyu L."/>
        </authorList>
    </citation>
    <scope>NUCLEOTIDE SEQUENCE</scope>
    <source>
        <strain evidence="1">11-3</strain>
    </source>
</reference>
<accession>A0A926GG46</accession>
<keyword evidence="2" id="KW-1185">Reference proteome</keyword>
<dbReference type="Proteomes" id="UP000608594">
    <property type="component" value="Unassembled WGS sequence"/>
</dbReference>
<comment type="caution">
    <text evidence="1">The sequence shown here is derived from an EMBL/GenBank/DDBJ whole genome shotgun (WGS) entry which is preliminary data.</text>
</comment>
<evidence type="ECO:0000313" key="2">
    <source>
        <dbReference type="Proteomes" id="UP000608594"/>
    </source>
</evidence>